<dbReference type="STRING" id="40754.THII_3787"/>
<dbReference type="Pfam" id="PF12680">
    <property type="entry name" value="SnoaL_2"/>
    <property type="match status" value="1"/>
</dbReference>
<dbReference type="Proteomes" id="UP000031623">
    <property type="component" value="Chromosome"/>
</dbReference>
<dbReference type="GO" id="GO:0016853">
    <property type="term" value="F:isomerase activity"/>
    <property type="evidence" value="ECO:0007669"/>
    <property type="project" value="UniProtKB-KW"/>
</dbReference>
<name>A0A090AKJ0_9GAMM</name>
<dbReference type="KEGG" id="tig:THII_3787"/>
<dbReference type="PANTHER" id="PTHR41252">
    <property type="entry name" value="BLR2505 PROTEIN"/>
    <property type="match status" value="1"/>
</dbReference>
<dbReference type="InterPro" id="IPR032710">
    <property type="entry name" value="NTF2-like_dom_sf"/>
</dbReference>
<dbReference type="AlphaFoldDB" id="A0A090AKJ0"/>
<protein>
    <submittedName>
        <fullName evidence="2">Ketosteroid isomerase</fullName>
    </submittedName>
</protein>
<dbReference type="InterPro" id="IPR037401">
    <property type="entry name" value="SnoaL-like"/>
</dbReference>
<organism evidence="2 3">
    <name type="scientific">Thioploca ingrica</name>
    <dbReference type="NCBI Taxonomy" id="40754"/>
    <lineage>
        <taxon>Bacteria</taxon>
        <taxon>Pseudomonadati</taxon>
        <taxon>Pseudomonadota</taxon>
        <taxon>Gammaproteobacteria</taxon>
        <taxon>Thiotrichales</taxon>
        <taxon>Thiotrichaceae</taxon>
        <taxon>Thioploca</taxon>
    </lineage>
</organism>
<dbReference type="OrthoDB" id="9795032at2"/>
<sequence length="124" mass="14057">MSNEQENLRIIKELEKDIQEGNLDGLMSKLAEDVVWNIPGPSLYPFAGCYRGHEQIKNVFAMAAAIQTESIEPKEFIAQGNKVVVLVATRIQFKTNNRVVDLETCHVFTLRAGKVIEFLDYMNI</sequence>
<evidence type="ECO:0000313" key="2">
    <source>
        <dbReference type="EMBL" id="BAP58084.1"/>
    </source>
</evidence>
<accession>A0A090AKJ0</accession>
<dbReference type="Gene3D" id="3.10.450.50">
    <property type="match status" value="1"/>
</dbReference>
<feature type="domain" description="SnoaL-like" evidence="1">
    <location>
        <begin position="18"/>
        <end position="117"/>
    </location>
</feature>
<dbReference type="HOGENOM" id="CLU_107220_3_3_6"/>
<dbReference type="PANTHER" id="PTHR41252:SF1">
    <property type="entry name" value="BLR2505 PROTEIN"/>
    <property type="match status" value="1"/>
</dbReference>
<reference evidence="2 3" key="1">
    <citation type="journal article" date="2014" name="ISME J.">
        <title>Ecophysiology of Thioploca ingrica as revealed by the complete genome sequence supplemented with proteomic evidence.</title>
        <authorList>
            <person name="Kojima H."/>
            <person name="Ogura Y."/>
            <person name="Yamamoto N."/>
            <person name="Togashi T."/>
            <person name="Mori H."/>
            <person name="Watanabe T."/>
            <person name="Nemoto F."/>
            <person name="Kurokawa K."/>
            <person name="Hayashi T."/>
            <person name="Fukui M."/>
        </authorList>
    </citation>
    <scope>NUCLEOTIDE SEQUENCE [LARGE SCALE GENOMIC DNA]</scope>
</reference>
<evidence type="ECO:0000259" key="1">
    <source>
        <dbReference type="Pfam" id="PF12680"/>
    </source>
</evidence>
<dbReference type="EMBL" id="AP014633">
    <property type="protein sequence ID" value="BAP58084.1"/>
    <property type="molecule type" value="Genomic_DNA"/>
</dbReference>
<dbReference type="SUPFAM" id="SSF54427">
    <property type="entry name" value="NTF2-like"/>
    <property type="match status" value="1"/>
</dbReference>
<keyword evidence="2" id="KW-0413">Isomerase</keyword>
<proteinExistence type="predicted"/>
<gene>
    <name evidence="2" type="ORF">THII_3787</name>
</gene>
<evidence type="ECO:0000313" key="3">
    <source>
        <dbReference type="Proteomes" id="UP000031623"/>
    </source>
</evidence>
<keyword evidence="3" id="KW-1185">Reference proteome</keyword>